<dbReference type="AlphaFoldDB" id="A0A183U165"/>
<dbReference type="GO" id="GO:0004034">
    <property type="term" value="F:aldose 1-epimerase activity"/>
    <property type="evidence" value="ECO:0007669"/>
    <property type="project" value="UniProtKB-EC"/>
</dbReference>
<dbReference type="EMBL" id="UYWY01002122">
    <property type="protein sequence ID" value="VDM27722.1"/>
    <property type="molecule type" value="Genomic_DNA"/>
</dbReference>
<sequence length="219" mass="24781">MSVSDFGEYDAKQVKLITLKNLNGMRAELISYGATLKSLIVNDKRGIGRDVVLGFNDLNGYINDDSFFGSTVGRVCNRIGYASFELDGKKYFLPANNGKHHLHGGGCLSKRVWETHEIRKSATAQSVKFMTVSRDGEFGYPGDVRFEVSFRLNDRNQLNVLLEAFSLSDANTIVNLTVHPYFNLDPDVCSISYWIYWIIFGFFKAIEKTYTCTKMSTYI</sequence>
<dbReference type="Proteomes" id="UP000050794">
    <property type="component" value="Unassembled WGS sequence"/>
</dbReference>
<comment type="pathway">
    <text evidence="2">Carbohydrate metabolism; galactose metabolism.</text>
</comment>
<gene>
    <name evidence="6" type="ORF">TCNE_LOCUS2235</name>
</gene>
<dbReference type="Pfam" id="PF01263">
    <property type="entry name" value="Aldose_epim"/>
    <property type="match status" value="1"/>
</dbReference>
<reference evidence="6 7" key="2">
    <citation type="submission" date="2018-11" db="EMBL/GenBank/DDBJ databases">
        <authorList>
            <consortium name="Pathogen Informatics"/>
        </authorList>
    </citation>
    <scope>NUCLEOTIDE SEQUENCE [LARGE SCALE GENOMIC DNA]</scope>
</reference>
<evidence type="ECO:0000313" key="8">
    <source>
        <dbReference type="WBParaSite" id="TCNE_0000223501-mRNA-1"/>
    </source>
</evidence>
<protein>
    <recommendedName>
        <fullName evidence="3">Galactose mutarotase</fullName>
    </recommendedName>
    <alternativeName>
        <fullName evidence="4">Aldose 1-epimerase</fullName>
    </alternativeName>
</protein>
<dbReference type="UniPathway" id="UPA00214"/>
<evidence type="ECO:0000256" key="1">
    <source>
        <dbReference type="ARBA" id="ARBA00001712"/>
    </source>
</evidence>
<evidence type="ECO:0000313" key="6">
    <source>
        <dbReference type="EMBL" id="VDM27722.1"/>
    </source>
</evidence>
<dbReference type="GO" id="GO:0030246">
    <property type="term" value="F:carbohydrate binding"/>
    <property type="evidence" value="ECO:0007669"/>
    <property type="project" value="InterPro"/>
</dbReference>
<keyword evidence="7" id="KW-1185">Reference proteome</keyword>
<dbReference type="WBParaSite" id="TCNE_0000223501-mRNA-1">
    <property type="protein sequence ID" value="TCNE_0000223501-mRNA-1"/>
    <property type="gene ID" value="TCNE_0000223501"/>
</dbReference>
<comment type="function">
    <text evidence="5">Mutarotase that catalyzes the interconversion of beta-D-galactose and alpha-D-galactose during galactose metabolism. Beta-D-galactose is metabolized in the liver into glucose 1-phosphate, the primary metabolic fuel, by the action of four enzymes that constitute the Leloir pathway: GALM, GALK1 (galactokinase), GALT (galactose-1-phosphate uridylyltransferase) and GALE (UDP-galactose-4'-epimerase). Involved in the maintenance of the equilibrium between the beta- and alpha-anomers of galactose, therefore ensuring a sufficient supply of the alpha-anomer for GALK1. Also active on D-glucose although shows a preference for galactose over glucose.</text>
</comment>
<evidence type="ECO:0000256" key="5">
    <source>
        <dbReference type="ARBA" id="ARBA00045743"/>
    </source>
</evidence>
<dbReference type="PANTHER" id="PTHR10091">
    <property type="entry name" value="ALDOSE-1-EPIMERASE"/>
    <property type="match status" value="1"/>
</dbReference>
<comment type="catalytic activity">
    <reaction evidence="1">
        <text>alpha-D-galactose = beta-D-galactose</text>
        <dbReference type="Rhea" id="RHEA:28675"/>
        <dbReference type="ChEBI" id="CHEBI:27667"/>
        <dbReference type="ChEBI" id="CHEBI:28061"/>
        <dbReference type="EC" id="5.1.3.3"/>
    </reaction>
    <physiologicalReaction direction="right-to-left" evidence="1">
        <dbReference type="Rhea" id="RHEA:28677"/>
    </physiologicalReaction>
</comment>
<accession>A0A183U165</accession>
<proteinExistence type="predicted"/>
<dbReference type="Gene3D" id="2.70.98.10">
    <property type="match status" value="1"/>
</dbReference>
<dbReference type="InterPro" id="IPR014718">
    <property type="entry name" value="GH-type_carb-bd"/>
</dbReference>
<evidence type="ECO:0000256" key="2">
    <source>
        <dbReference type="ARBA" id="ARBA00004947"/>
    </source>
</evidence>
<dbReference type="PANTHER" id="PTHR10091:SF0">
    <property type="entry name" value="GALACTOSE MUTAROTASE"/>
    <property type="match status" value="1"/>
</dbReference>
<dbReference type="GO" id="GO:0006006">
    <property type="term" value="P:glucose metabolic process"/>
    <property type="evidence" value="ECO:0007669"/>
    <property type="project" value="TreeGrafter"/>
</dbReference>
<reference evidence="8" key="1">
    <citation type="submission" date="2016-06" db="UniProtKB">
        <authorList>
            <consortium name="WormBaseParasite"/>
        </authorList>
    </citation>
    <scope>IDENTIFICATION</scope>
</reference>
<dbReference type="GO" id="GO:0033499">
    <property type="term" value="P:galactose catabolic process via UDP-galactose, Leloir pathway"/>
    <property type="evidence" value="ECO:0007669"/>
    <property type="project" value="TreeGrafter"/>
</dbReference>
<name>A0A183U165_TOXCA</name>
<dbReference type="SUPFAM" id="SSF74650">
    <property type="entry name" value="Galactose mutarotase-like"/>
    <property type="match status" value="1"/>
</dbReference>
<organism evidence="7 8">
    <name type="scientific">Toxocara canis</name>
    <name type="common">Canine roundworm</name>
    <dbReference type="NCBI Taxonomy" id="6265"/>
    <lineage>
        <taxon>Eukaryota</taxon>
        <taxon>Metazoa</taxon>
        <taxon>Ecdysozoa</taxon>
        <taxon>Nematoda</taxon>
        <taxon>Chromadorea</taxon>
        <taxon>Rhabditida</taxon>
        <taxon>Spirurina</taxon>
        <taxon>Ascaridomorpha</taxon>
        <taxon>Ascaridoidea</taxon>
        <taxon>Toxocaridae</taxon>
        <taxon>Toxocara</taxon>
    </lineage>
</organism>
<dbReference type="InterPro" id="IPR011013">
    <property type="entry name" value="Gal_mutarotase_sf_dom"/>
</dbReference>
<evidence type="ECO:0000256" key="4">
    <source>
        <dbReference type="ARBA" id="ARBA00032729"/>
    </source>
</evidence>
<evidence type="ECO:0000256" key="3">
    <source>
        <dbReference type="ARBA" id="ARBA00021023"/>
    </source>
</evidence>
<evidence type="ECO:0000313" key="7">
    <source>
        <dbReference type="Proteomes" id="UP000050794"/>
    </source>
</evidence>
<dbReference type="InterPro" id="IPR008183">
    <property type="entry name" value="Aldose_1/G6P_1-epimerase"/>
</dbReference>